<gene>
    <name evidence="2" type="ORF">Pph01_60800</name>
</gene>
<evidence type="ECO:0000313" key="2">
    <source>
        <dbReference type="EMBL" id="GII41077.1"/>
    </source>
</evidence>
<feature type="compositionally biased region" description="Basic and acidic residues" evidence="1">
    <location>
        <begin position="37"/>
        <end position="54"/>
    </location>
</feature>
<organism evidence="2 3">
    <name type="scientific">Planotetraspora phitsanulokensis</name>
    <dbReference type="NCBI Taxonomy" id="575192"/>
    <lineage>
        <taxon>Bacteria</taxon>
        <taxon>Bacillati</taxon>
        <taxon>Actinomycetota</taxon>
        <taxon>Actinomycetes</taxon>
        <taxon>Streptosporangiales</taxon>
        <taxon>Streptosporangiaceae</taxon>
        <taxon>Planotetraspora</taxon>
    </lineage>
</organism>
<feature type="region of interest" description="Disordered" evidence="1">
    <location>
        <begin position="37"/>
        <end position="65"/>
    </location>
</feature>
<feature type="region of interest" description="Disordered" evidence="1">
    <location>
        <begin position="1"/>
        <end position="21"/>
    </location>
</feature>
<dbReference type="AlphaFoldDB" id="A0A8J3XGP7"/>
<evidence type="ECO:0000256" key="1">
    <source>
        <dbReference type="SAM" id="MobiDB-lite"/>
    </source>
</evidence>
<protein>
    <submittedName>
        <fullName evidence="2">Uncharacterized protein</fullName>
    </submittedName>
</protein>
<reference evidence="2 3" key="1">
    <citation type="submission" date="2021-01" db="EMBL/GenBank/DDBJ databases">
        <title>Whole genome shotgun sequence of Planotetraspora phitsanulokensis NBRC 104273.</title>
        <authorList>
            <person name="Komaki H."/>
            <person name="Tamura T."/>
        </authorList>
    </citation>
    <scope>NUCLEOTIDE SEQUENCE [LARGE SCALE GENOMIC DNA]</scope>
    <source>
        <strain evidence="2 3">NBRC 104273</strain>
    </source>
</reference>
<evidence type="ECO:0000313" key="3">
    <source>
        <dbReference type="Proteomes" id="UP000622547"/>
    </source>
</evidence>
<proteinExistence type="predicted"/>
<name>A0A8J3XGP7_9ACTN</name>
<comment type="caution">
    <text evidence="2">The sequence shown here is derived from an EMBL/GenBank/DDBJ whole genome shotgun (WGS) entry which is preliminary data.</text>
</comment>
<dbReference type="Proteomes" id="UP000622547">
    <property type="component" value="Unassembled WGS sequence"/>
</dbReference>
<sequence>MARPYAEWAESATAGVASPAASARAPNMIEIRFMGRTLERPDDGRSNTRRRDAESCDLAAAVPSN</sequence>
<dbReference type="EMBL" id="BOOP01000030">
    <property type="protein sequence ID" value="GII41077.1"/>
    <property type="molecule type" value="Genomic_DNA"/>
</dbReference>
<feature type="compositionally biased region" description="Low complexity" evidence="1">
    <location>
        <begin position="9"/>
        <end position="21"/>
    </location>
</feature>
<keyword evidence="3" id="KW-1185">Reference proteome</keyword>
<accession>A0A8J3XGP7</accession>